<feature type="transmembrane region" description="Helical" evidence="7">
    <location>
        <begin position="64"/>
        <end position="85"/>
    </location>
</feature>
<dbReference type="NCBIfam" id="TIGR01733">
    <property type="entry name" value="AA-adenyl-dom"/>
    <property type="match status" value="2"/>
</dbReference>
<dbReference type="InterPro" id="IPR020845">
    <property type="entry name" value="AMP-binding_CS"/>
</dbReference>
<evidence type="ECO:0000256" key="2">
    <source>
        <dbReference type="ARBA" id="ARBA00022450"/>
    </source>
</evidence>
<dbReference type="InterPro" id="IPR010071">
    <property type="entry name" value="AA_adenyl_dom"/>
</dbReference>
<evidence type="ECO:0000256" key="7">
    <source>
        <dbReference type="SAM" id="Phobius"/>
    </source>
</evidence>
<dbReference type="InterPro" id="IPR040097">
    <property type="entry name" value="FAAL/FAAC"/>
</dbReference>
<feature type="domain" description="Carrier" evidence="8">
    <location>
        <begin position="2142"/>
        <end position="2216"/>
    </location>
</feature>
<evidence type="ECO:0000256" key="1">
    <source>
        <dbReference type="ARBA" id="ARBA00001957"/>
    </source>
</evidence>
<dbReference type="Gene3D" id="1.10.1200.10">
    <property type="entry name" value="ACP-like"/>
    <property type="match status" value="4"/>
</dbReference>
<dbReference type="InterPro" id="IPR025110">
    <property type="entry name" value="AMP-bd_C"/>
</dbReference>
<dbReference type="InterPro" id="IPR023213">
    <property type="entry name" value="CAT-like_dom_sf"/>
</dbReference>
<dbReference type="PROSITE" id="PS50075">
    <property type="entry name" value="CARRIER"/>
    <property type="match status" value="4"/>
</dbReference>
<evidence type="ECO:0000256" key="3">
    <source>
        <dbReference type="ARBA" id="ARBA00022553"/>
    </source>
</evidence>
<keyword evidence="5" id="KW-0443">Lipid metabolism</keyword>
<dbReference type="Gene3D" id="2.30.38.10">
    <property type="entry name" value="Luciferase, Domain 3"/>
    <property type="match status" value="2"/>
</dbReference>
<protein>
    <submittedName>
        <fullName evidence="9">Amino acid adenylation domain-containing protein</fullName>
    </submittedName>
</protein>
<evidence type="ECO:0000256" key="6">
    <source>
        <dbReference type="SAM" id="Coils"/>
    </source>
</evidence>
<keyword evidence="2" id="KW-0596">Phosphopantetheine</keyword>
<evidence type="ECO:0000256" key="5">
    <source>
        <dbReference type="ARBA" id="ARBA00023098"/>
    </source>
</evidence>
<dbReference type="Gene3D" id="3.40.50.980">
    <property type="match status" value="4"/>
</dbReference>
<dbReference type="Pfam" id="PF00550">
    <property type="entry name" value="PP-binding"/>
    <property type="match status" value="3"/>
</dbReference>
<dbReference type="RefSeq" id="WP_371837664.1">
    <property type="nucleotide sequence ID" value="NZ_JBGMEK010000005.1"/>
</dbReference>
<dbReference type="CDD" id="cd05931">
    <property type="entry name" value="FAAL"/>
    <property type="match status" value="1"/>
</dbReference>
<feature type="domain" description="Carrier" evidence="8">
    <location>
        <begin position="2224"/>
        <end position="2299"/>
    </location>
</feature>
<dbReference type="PROSITE" id="PS00455">
    <property type="entry name" value="AMP_BINDING"/>
    <property type="match status" value="3"/>
</dbReference>
<dbReference type="EMBL" id="JBGMEK010000005">
    <property type="protein sequence ID" value="MFA0810051.1"/>
    <property type="molecule type" value="Genomic_DNA"/>
</dbReference>
<comment type="cofactor">
    <cofactor evidence="1">
        <name>pantetheine 4'-phosphate</name>
        <dbReference type="ChEBI" id="CHEBI:47942"/>
    </cofactor>
</comment>
<dbReference type="InterPro" id="IPR036736">
    <property type="entry name" value="ACP-like_sf"/>
</dbReference>
<dbReference type="Proteomes" id="UP001569428">
    <property type="component" value="Unassembled WGS sequence"/>
</dbReference>
<gene>
    <name evidence="9" type="ORF">ACCI49_03890</name>
</gene>
<keyword evidence="6" id="KW-0175">Coiled coil</keyword>
<evidence type="ECO:0000313" key="9">
    <source>
        <dbReference type="EMBL" id="MFA0810051.1"/>
    </source>
</evidence>
<name>A0ABV4NVQ2_9GAMM</name>
<dbReference type="InterPro" id="IPR042099">
    <property type="entry name" value="ANL_N_sf"/>
</dbReference>
<evidence type="ECO:0000313" key="10">
    <source>
        <dbReference type="Proteomes" id="UP001569428"/>
    </source>
</evidence>
<evidence type="ECO:0000259" key="8">
    <source>
        <dbReference type="PROSITE" id="PS50075"/>
    </source>
</evidence>
<dbReference type="Gene3D" id="3.40.50.12780">
    <property type="entry name" value="N-terminal domain of ligase-like"/>
    <property type="match status" value="1"/>
</dbReference>
<organism evidence="9 10">
    <name type="scientific">Microbulbifer epialgicus</name>
    <dbReference type="NCBI Taxonomy" id="393907"/>
    <lineage>
        <taxon>Bacteria</taxon>
        <taxon>Pseudomonadati</taxon>
        <taxon>Pseudomonadota</taxon>
        <taxon>Gammaproteobacteria</taxon>
        <taxon>Cellvibrionales</taxon>
        <taxon>Microbulbiferaceae</taxon>
        <taxon>Microbulbifer</taxon>
    </lineage>
</organism>
<keyword evidence="3" id="KW-0597">Phosphoprotein</keyword>
<keyword evidence="7" id="KW-1133">Transmembrane helix</keyword>
<feature type="coiled-coil region" evidence="6">
    <location>
        <begin position="4291"/>
        <end position="4318"/>
    </location>
</feature>
<dbReference type="InterPro" id="IPR045851">
    <property type="entry name" value="AMP-bd_C_sf"/>
</dbReference>
<proteinExistence type="predicted"/>
<keyword evidence="7" id="KW-0472">Membrane</keyword>
<dbReference type="SUPFAM" id="SSF47336">
    <property type="entry name" value="ACP-like"/>
    <property type="match status" value="4"/>
</dbReference>
<dbReference type="InterPro" id="IPR001242">
    <property type="entry name" value="Condensation_dom"/>
</dbReference>
<accession>A0ABV4NVQ2</accession>
<keyword evidence="10" id="KW-1185">Reference proteome</keyword>
<dbReference type="CDD" id="cd19531">
    <property type="entry name" value="LCL_NRPS-like"/>
    <property type="match status" value="4"/>
</dbReference>
<dbReference type="InterPro" id="IPR006162">
    <property type="entry name" value="Ppantetheine_attach_site"/>
</dbReference>
<keyword evidence="7" id="KW-0812">Transmembrane</keyword>
<dbReference type="Pfam" id="PF23024">
    <property type="entry name" value="AMP-dom_DIP2-like"/>
    <property type="match status" value="1"/>
</dbReference>
<feature type="domain" description="Carrier" evidence="8">
    <location>
        <begin position="3787"/>
        <end position="3861"/>
    </location>
</feature>
<reference evidence="9 10" key="1">
    <citation type="submission" date="2024-08" db="EMBL/GenBank/DDBJ databases">
        <authorList>
            <person name="Ishaq N."/>
        </authorList>
    </citation>
    <scope>NUCLEOTIDE SEQUENCE [LARGE SCALE GENOMIC DNA]</scope>
    <source>
        <strain evidence="9 10">DSM 18651</strain>
    </source>
</reference>
<evidence type="ECO:0000256" key="4">
    <source>
        <dbReference type="ARBA" id="ARBA00022832"/>
    </source>
</evidence>
<dbReference type="Gene3D" id="3.30.559.10">
    <property type="entry name" value="Chloramphenicol acetyltransferase-like domain"/>
    <property type="match status" value="5"/>
</dbReference>
<dbReference type="PANTHER" id="PTHR45527">
    <property type="entry name" value="NONRIBOSOMAL PEPTIDE SYNTHETASE"/>
    <property type="match status" value="1"/>
</dbReference>
<keyword evidence="4" id="KW-0276">Fatty acid metabolism</keyword>
<feature type="domain" description="Carrier" evidence="8">
    <location>
        <begin position="579"/>
        <end position="654"/>
    </location>
</feature>
<dbReference type="InterPro" id="IPR000873">
    <property type="entry name" value="AMP-dep_synth/lig_dom"/>
</dbReference>
<dbReference type="NCBIfam" id="NF003417">
    <property type="entry name" value="PRK04813.1"/>
    <property type="match status" value="3"/>
</dbReference>
<dbReference type="CDD" id="cd05930">
    <property type="entry name" value="A_NRPS"/>
    <property type="match status" value="2"/>
</dbReference>
<dbReference type="SUPFAM" id="SSF56801">
    <property type="entry name" value="Acetyl-CoA synthetase-like"/>
    <property type="match status" value="3"/>
</dbReference>
<dbReference type="PROSITE" id="PS00012">
    <property type="entry name" value="PHOSPHOPANTETHEINE"/>
    <property type="match status" value="3"/>
</dbReference>
<dbReference type="Gene3D" id="3.30.300.30">
    <property type="match status" value="3"/>
</dbReference>
<comment type="caution">
    <text evidence="9">The sequence shown here is derived from an EMBL/GenBank/DDBJ whole genome shotgun (WGS) entry which is preliminary data.</text>
</comment>
<dbReference type="Pfam" id="PF00668">
    <property type="entry name" value="Condensation"/>
    <property type="match status" value="5"/>
</dbReference>
<dbReference type="Pfam" id="PF00501">
    <property type="entry name" value="AMP-binding"/>
    <property type="match status" value="3"/>
</dbReference>
<sequence>MMDSITEDIVSILKKRASKCSGKIAFSFVDTDGEVNMTYSEIDYKVTQIANVLASRFKAGDKILLLYPAGLNFVCAFFACLYAGLIPIPQSIPRRKQSLKNIISVSRSCKIQAILTQSDGTSRLQSRISEDHELSTFSVIKTDSLIDSRDTRKTKRDRENVAFIQFTSGSTSSPRGVLVSHKNIIENLNSLKVATQSDENDIFVNWLPLFHDLGLVNTVLLPVYLGATTILMSPIRFIKNPRSWLAAISKYGGTIAGAPNFGFDHCVTRISTEYVTGLDLSSWRVCFNAAEPISSNTLLNFNKRFSSAGFRFSSFYPSYGMAEATVFVSGGNPNLDPVITNFDRSGLLKNKAIPTRNADSVSLVGCGHAHTNHKIKIVDQSNLKELKERQIGEIWVKGPSISSGYWMKGCQNENKFRQSLSFDDHGYMRTGDLGFIDKNELYVTGRIKDLIIVRGNNYYPQDIEKEIYSSSKLFQSGNCAVIDNQFDDSIDVIVVQELSKRDTRTHTKKETESAIKCVLSKEFDLSSRIIFVNVGDLPKTSSGKVQRQRTLRMVSDGKLTEIFPDIKIDTKCRNISIDGKSSTAYLFIIGLWNQLLGEGTAHNGVDFFSSGGDSVGAANLVHEIEKTFSVGMSLEDFYENPTIESLVAKIEKGKLDKNKRLKNIVKITGKKRSCISDAQRRIWIQHNKNPGTQFNLLEKVKLRGKLNPNSLTESLEKALSENETFRTRYLMEEDNVIQVVGDKKAGNIKYLDFSKSSNVIEKSEEYYNKERQRVFDLEKGDLYRIILIKQQNNTWLLIVNIHHIAADAETFRILIRRISQYYNGKALSHKNNILPTYIDYSIWQNEWIQSNKYKELESFWINELKHHNDYLQLPLDFNRSIVQTYEGSVECEAIPESVIAQCLDLSKKHGATLYVILLTAYQVLLHKITNQSDFLIGADVSNRSPSDIKETLGFFVNHVAIRSKFSSTDTLSDLINRAKDKVFSAVSHQELPFERLLSALGVARNPAYSPLFQTNFLLSNSPIDELNLESVSASRIEFEENFSTHDLTLNVKYSKEKGYIATLVYNTNLFKKKTINNFLKYYLSILKVLSLCEKKNLEDLLFISEQKLLLSALENKFGYRSDLAYTNRESQFYQAEMKEKLTEMSDEQNVTNELDHKKDFSLSQYVIIADCNSNNNNKIENLIGKIWISKALSIDTLKTILSKIISRHEILRTLVFVEDEIRKNRVVESFQVEVQKVDLCKLNESEKRTEILNLEYLEKTRLSNLNRDLPIRFKLLKCSENSYLLLVCMHPMVSDWNSMVIFSKEFELLFNEYINHIKNDQLIPLPKQYTDYVTWQRMLLSSELLEKQLKYWQKKLKDLPSVHSLPLDRPRPAKQSFNGGCHSQSFDENRLKNIQQFCTDQDVTPFMLFHTVLSILLSRYSNEKDIVIGTAVSGRIHEDYASLIGLFVNSLVLRSDLSVNLPFDNFLQKNRQTILAAYEHQQIPIELLVEAINPEYKTNHSPLFQIILSLQDNKHQELFQGDVILSGVSKEKCRTKYDLEINIVESERELIFVWTYNKDLFEEATIERFASSFQVLLEDAISAPEKKIQELSILTESQRKQLLVDWNDTAEEYTQDVSVSELFEQQVKRSPNAMAVVFNNEALTYEELNIKANQLANYLVDHDIENNRLLGVCVERSLDMVIALLAIMKAGCAYLPLDPSYPNSRLTYMLQDANVDIVLTQLALEDQLASNEIELIILDDPSFQNQLEDYSIQNPKPTSVGLTSQSLAYVIYTSGSTGQPKGVMIEQAALVNFLFSLQSSLAGRFCSTTKLLAVSTISFDISVLDLYGTLLSGGQVIIASRDDAKNPYNLINLIEIYDINIFQATPTTWQLLMDVGWQGKSDLLALSGGEVIETKLIDYLLPRCHQLMNCYGPTETTVWSMMYKVESSSDVTNFSGSLNNYTHYVFSHNEQLAPIGVVGELHIGGKGLSRGYLNRPELTRDKFIPNPFSETLDTHLYKTGDLACWLPDGKLEFIGRIDDQVKLRGYRIELSEIQIQLSRVNGIKRSCVVVYGRDSGRAHLVACIELNSKELSFELKNPENRKILIKTYRNFLSKNLPDYMIPSEFTFFDNLPRLPNGKIDRLSTIKSLDINKSVIESNFIPNVKNKKEKILCEIWQEIFDQKGITVKDNFFELGGDSVVAVKLVSRARQRGLQFSLKHIFESQTVEKLAAVIELDSQTEVNQYDDSSTAHSALIDLWDQYLGEGAAHSGIDFFSNGGKLAGARNLVHEIEKNFSVRMSIEDFYENPTIESLLAKIDKGKLDKSKRFKNIVKITGKNRSCISDAQRRIWIQHNKNPGTQFNLLEKVKLRGKLNPNSLTESLEKALSENETFRTRYLMEEDNVIQVVGDKKAGNIKYLDFSKSSNVIEKSEEYYNKERQRVFDLEKGDLYRIILIKQQNNTWLLIVNIHHIAADAETFRILIRRISQYYNGKALSHKNNILPTYIDYSIWQNEWIQSNKYKELESFWINELKHHNDYLQLPLDFNRSIVQTYEGSVECEAIPESVIAQCLDLSKKHGATLYVILLTAYQVLLHKITNQSDFLIGADVSNRSPSDIKETLGFFVNHVAIRSKFSSTDTLSDLINRAKDKVFSAVSHQELPFERLLSALGVARNPAYSPLFQTNFLLSNSPIDELNLESVSASRIEFEENFSTHDLTLNVKYSKEKGYIATLVYNTNLFKKKTINNFLKYYLSILKVLSLCEKKNLEDLLFISEQKLLLSALENKFGYRSDLAYTNRESQFYQAEMKEKLTEMSDEQNVTNELDHKKDFSLSQYVIIADCNSNNNNKIENLIGKIWISKALSIDTLKTILSKIISRHEILRTLVFVEDEIRKNRVVESFQVEVQKVDLCKLNESEKRTEILNLEYLEKTRLSNLNRDLPIRFKLLKCSENSYLLLVCMHPMVSDWNSMVIFSKEFELLFNEYINHIKNDQLIPLPKQYTDYVTWQRMLLSSELLEKQLKYWQKKLKDLPSVHSLPLDRPRPAKQSFNGGCHSQSFDENRLKNIQQFCTDQDVTPFMLFHTVLSILLSRYSNEKDIVIGTAVSGRIHEDYASLIGLFVNSLVLRSDLSVNLPFDNFLQKNRQTILAAYEHQQIPIELLVEAINPEYKTNHSPLFQIILSLQDNKHQELFQGDVILSGVSKEKCRTKYDLEINIVESERELIFVWTYNKDLFEEATIERFASSFQVLLEDAISAPEKKIQELSILTESQRKQLLVDWNDTAEEYTQDVSVSELFEQQVKRSPNAMAVVFNNEALTYEELNIKANQLANYLVDHDIENNRLLGVCVERSLDMVIALLAIMKAGCAYLPLDPSYPNSRLTYMLQDANVDIVLTQLALEDQLASNEIELIILDDPSFQNQLEDYSIQNPKPTSVGLTSQSLAYVIYTSGSTGQPKGVMIEQAALVNFLFSLQSSLAGRFCSTTKLLAVSTISFDISVLDLYGTLLSGGQVIIASRDDAKNPYNLINLIEIYDINIFQATPTTWQLLMDVGWQGKSDLLALSGGEAIETRLAEFLLSHCNKLMNCYGPTEATVWSMMYEIKNNSDVMRLSGGLKNYTHYVLNHNENLAPIGVVGELHIGGKGLSRGYLNHPKLTTEKFIPSPFSDALHTRLYKTGDLVCRLPDGSIEFIGRIDDQVKIRGYRIELSEIQFQLSCAKGVKRNCVIVHKQEFGRVRLVACIELNSTELSIKQKDKEKNRTLTRKYRDFLSRKLPDYMIPSEFMFFDSFPELPNGKVDRKSLVQNIDLDEIKVENRFKSSIFKTKENVLCEIWREILGENEVTIKDNFFELGGDSVVAVKLVSRAKQRGLQISLKNIFENQTVEKLAAVVELADQAETNQDIVKDAKSKLPSQLEILSNQVRDSSDFNQWVLLESPLDMNSARLAAVVEELLRRHDVLRLRLNRLKSNVYQEVNKDMLASSTYYFDFRNMAESNRSFAFQEQSKNLYSKIDTYNGPTFIAAYFDFGLSPGRLLIILHHSIIDSISWQIILSDIEQIFLQLRTSKVIKQTIEKRPFKNWSDSLDKYSRSDELISEKDYWLAQLSEQFYTPKESFHDISSDTLKLVNYNIRLERKYSEIITGDGKCVYKTHTIELLLTALLASFYKITSLSSLGIYLESDGRSVDLWGVDNREIVGCFKVVHPFVLSSSNPESFSTTLKQIKEAKRRIPNAGVGYGLIKSTIDGLDFLNSSSKSEKSLLFRFCENDQNLKSDVFKFIDKSSDSTVSALAQKKNKLVVTGMYLDGELNFSFECFSNEIYEQFIVSFADQYVHALKKLSEELKILRCRQKILDDNFDVIMPTGEISELEGIEI</sequence>
<dbReference type="PANTHER" id="PTHR45527:SF1">
    <property type="entry name" value="FATTY ACID SYNTHASE"/>
    <property type="match status" value="1"/>
</dbReference>
<dbReference type="SUPFAM" id="SSF52777">
    <property type="entry name" value="CoA-dependent acyltransferases"/>
    <property type="match status" value="10"/>
</dbReference>
<dbReference type="InterPro" id="IPR009081">
    <property type="entry name" value="PP-bd_ACP"/>
</dbReference>
<dbReference type="Gene3D" id="3.30.559.30">
    <property type="entry name" value="Nonribosomal peptide synthetase, condensation domain"/>
    <property type="match status" value="5"/>
</dbReference>